<feature type="domain" description="EF-hand" evidence="1">
    <location>
        <begin position="3"/>
        <end position="103"/>
    </location>
</feature>
<sequence>MNTLLGELATLNDVQYQRYRVAFKFRKLQKNLFLEYGTVVMLSEVLHLTGLQSLHHGDVVPLSQLSSALTELYGAIRTARPVLKPGQLQNAQDCAFNWFQMAYRT</sequence>
<feature type="non-terminal residue" evidence="2">
    <location>
        <position position="1"/>
    </location>
</feature>
<dbReference type="Gene3D" id="6.10.140.70">
    <property type="match status" value="1"/>
</dbReference>
<dbReference type="Proteomes" id="UP001174909">
    <property type="component" value="Unassembled WGS sequence"/>
</dbReference>
<name>A0AA35X0Y4_GEOBA</name>
<evidence type="ECO:0000313" key="3">
    <source>
        <dbReference type="Proteomes" id="UP001174909"/>
    </source>
</evidence>
<protein>
    <recommendedName>
        <fullName evidence="1">EF-hand domain-containing protein</fullName>
    </recommendedName>
</protein>
<organism evidence="2 3">
    <name type="scientific">Geodia barretti</name>
    <name type="common">Barrett's horny sponge</name>
    <dbReference type="NCBI Taxonomy" id="519541"/>
    <lineage>
        <taxon>Eukaryota</taxon>
        <taxon>Metazoa</taxon>
        <taxon>Porifera</taxon>
        <taxon>Demospongiae</taxon>
        <taxon>Heteroscleromorpha</taxon>
        <taxon>Tetractinellida</taxon>
        <taxon>Astrophorina</taxon>
        <taxon>Geodiidae</taxon>
        <taxon>Geodia</taxon>
    </lineage>
</organism>
<accession>A0AA35X0Y4</accession>
<dbReference type="SUPFAM" id="SSF47473">
    <property type="entry name" value="EF-hand"/>
    <property type="match status" value="1"/>
</dbReference>
<evidence type="ECO:0000313" key="2">
    <source>
        <dbReference type="EMBL" id="CAI8033762.1"/>
    </source>
</evidence>
<dbReference type="InterPro" id="IPR011992">
    <property type="entry name" value="EF-hand-dom_pair"/>
</dbReference>
<comment type="caution">
    <text evidence="2">The sequence shown here is derived from an EMBL/GenBank/DDBJ whole genome shotgun (WGS) entry which is preliminary data.</text>
</comment>
<dbReference type="AlphaFoldDB" id="A0AA35X0Y4"/>
<keyword evidence="3" id="KW-1185">Reference proteome</keyword>
<evidence type="ECO:0000259" key="1">
    <source>
        <dbReference type="Pfam" id="PF09068"/>
    </source>
</evidence>
<dbReference type="InterPro" id="IPR015153">
    <property type="entry name" value="EF-hand_dom_typ1"/>
</dbReference>
<dbReference type="EMBL" id="CASHTH010002691">
    <property type="protein sequence ID" value="CAI8033762.1"/>
    <property type="molecule type" value="Genomic_DNA"/>
</dbReference>
<dbReference type="Pfam" id="PF09068">
    <property type="entry name" value="EF-hand_2"/>
    <property type="match status" value="1"/>
</dbReference>
<reference evidence="2" key="1">
    <citation type="submission" date="2023-03" db="EMBL/GenBank/DDBJ databases">
        <authorList>
            <person name="Steffen K."/>
            <person name="Cardenas P."/>
        </authorList>
    </citation>
    <scope>NUCLEOTIDE SEQUENCE</scope>
</reference>
<gene>
    <name evidence="2" type="ORF">GBAR_LOCUS19051</name>
</gene>
<proteinExistence type="predicted"/>